<dbReference type="OrthoDB" id="4107531at2"/>
<reference evidence="1 2" key="1">
    <citation type="submission" date="2019-07" db="EMBL/GenBank/DDBJ databases">
        <title>R&amp;d 2014.</title>
        <authorList>
            <person name="Klenk H.-P."/>
        </authorList>
    </citation>
    <scope>NUCLEOTIDE SEQUENCE [LARGE SCALE GENOMIC DNA]</scope>
    <source>
        <strain evidence="1 2">DSM 45764</strain>
    </source>
</reference>
<organism evidence="1 2">
    <name type="scientific">Modestobacter roseus</name>
    <dbReference type="NCBI Taxonomy" id="1181884"/>
    <lineage>
        <taxon>Bacteria</taxon>
        <taxon>Bacillati</taxon>
        <taxon>Actinomycetota</taxon>
        <taxon>Actinomycetes</taxon>
        <taxon>Geodermatophilales</taxon>
        <taxon>Geodermatophilaceae</taxon>
        <taxon>Modestobacter</taxon>
    </lineage>
</organism>
<keyword evidence="2" id="KW-1185">Reference proteome</keyword>
<dbReference type="Proteomes" id="UP000321490">
    <property type="component" value="Unassembled WGS sequence"/>
</dbReference>
<gene>
    <name evidence="1" type="ORF">JD78_00594</name>
</gene>
<accession>A0A562IMB5</accession>
<sequence length="170" mass="17970">MSVRTLLGYSHAFLVAADGHASAARGRDVDGEVDGMMCVIALQNAVVGATRLLGRDHPAVAECLRRAPDLKNVRDMVTHFDEYATGTGRLQRSTDGSDGPFGWTPIWSSPETLLLLTRRKGESDATHYEVAVHDALRAVAALVFAAAESQGVEPGPLLRRLAAPAPAAGA</sequence>
<dbReference type="EMBL" id="VLKF01000001">
    <property type="protein sequence ID" value="TWH72090.1"/>
    <property type="molecule type" value="Genomic_DNA"/>
</dbReference>
<name>A0A562IMB5_9ACTN</name>
<evidence type="ECO:0000313" key="2">
    <source>
        <dbReference type="Proteomes" id="UP000321490"/>
    </source>
</evidence>
<dbReference type="AlphaFoldDB" id="A0A562IMB5"/>
<comment type="caution">
    <text evidence="1">The sequence shown here is derived from an EMBL/GenBank/DDBJ whole genome shotgun (WGS) entry which is preliminary data.</text>
</comment>
<protein>
    <submittedName>
        <fullName evidence="1">Uncharacterized protein</fullName>
    </submittedName>
</protein>
<evidence type="ECO:0000313" key="1">
    <source>
        <dbReference type="EMBL" id="TWH72090.1"/>
    </source>
</evidence>
<dbReference type="RefSeq" id="WP_153360641.1">
    <property type="nucleotide sequence ID" value="NZ_JABGDC010000251.1"/>
</dbReference>
<proteinExistence type="predicted"/>